<dbReference type="EMBL" id="CAICTM010000373">
    <property type="protein sequence ID" value="CAB9509090.1"/>
    <property type="molecule type" value="Genomic_DNA"/>
</dbReference>
<keyword evidence="2" id="KW-1185">Reference proteome</keyword>
<sequence length="123" mass="13907">MDSEGRLEEAFSKKNQMETDWDRLCEMTKEKHRVVTFLTGRSSAIVDLYSKMGDVVVVPQNSSAVITAAMMAVLLQLIGQPTEHEVAFHRKNHQTSFIEKSQETEVEVPIKLEDIMKTADPPT</sequence>
<proteinExistence type="predicted"/>
<accession>A0A9N8DYQ6</accession>
<dbReference type="AlphaFoldDB" id="A0A9N8DYQ6"/>
<protein>
    <submittedName>
        <fullName evidence="1">Uncharacterized protein</fullName>
    </submittedName>
</protein>
<name>A0A9N8DYQ6_9STRA</name>
<reference evidence="1" key="1">
    <citation type="submission" date="2020-06" db="EMBL/GenBank/DDBJ databases">
        <authorList>
            <consortium name="Plant Systems Biology data submission"/>
        </authorList>
    </citation>
    <scope>NUCLEOTIDE SEQUENCE</scope>
    <source>
        <strain evidence="1">D6</strain>
    </source>
</reference>
<comment type="caution">
    <text evidence="1">The sequence shown here is derived from an EMBL/GenBank/DDBJ whole genome shotgun (WGS) entry which is preliminary data.</text>
</comment>
<evidence type="ECO:0000313" key="2">
    <source>
        <dbReference type="Proteomes" id="UP001153069"/>
    </source>
</evidence>
<evidence type="ECO:0000313" key="1">
    <source>
        <dbReference type="EMBL" id="CAB9509090.1"/>
    </source>
</evidence>
<organism evidence="1 2">
    <name type="scientific">Seminavis robusta</name>
    <dbReference type="NCBI Taxonomy" id="568900"/>
    <lineage>
        <taxon>Eukaryota</taxon>
        <taxon>Sar</taxon>
        <taxon>Stramenopiles</taxon>
        <taxon>Ochrophyta</taxon>
        <taxon>Bacillariophyta</taxon>
        <taxon>Bacillariophyceae</taxon>
        <taxon>Bacillariophycidae</taxon>
        <taxon>Naviculales</taxon>
        <taxon>Naviculaceae</taxon>
        <taxon>Seminavis</taxon>
    </lineage>
</organism>
<dbReference type="Proteomes" id="UP001153069">
    <property type="component" value="Unassembled WGS sequence"/>
</dbReference>
<gene>
    <name evidence="1" type="ORF">SEMRO_374_G129340.1</name>
</gene>